<keyword evidence="3" id="KW-1185">Reference proteome</keyword>
<organism evidence="2 3">
    <name type="scientific">Ditylenchus destructor</name>
    <dbReference type="NCBI Taxonomy" id="166010"/>
    <lineage>
        <taxon>Eukaryota</taxon>
        <taxon>Metazoa</taxon>
        <taxon>Ecdysozoa</taxon>
        <taxon>Nematoda</taxon>
        <taxon>Chromadorea</taxon>
        <taxon>Rhabditida</taxon>
        <taxon>Tylenchina</taxon>
        <taxon>Tylenchomorpha</taxon>
        <taxon>Sphaerularioidea</taxon>
        <taxon>Anguinidae</taxon>
        <taxon>Anguininae</taxon>
        <taxon>Ditylenchus</taxon>
    </lineage>
</organism>
<dbReference type="EMBL" id="JAKKPZ010000002">
    <property type="protein sequence ID" value="KAI1726543.1"/>
    <property type="molecule type" value="Genomic_DNA"/>
</dbReference>
<dbReference type="AlphaFoldDB" id="A0AAD4RCU0"/>
<dbReference type="PANTHER" id="PTHR28489">
    <property type="entry name" value="RENTINAL DEGENERATION 3-LIKE"/>
    <property type="match status" value="1"/>
</dbReference>
<evidence type="ECO:0000256" key="1">
    <source>
        <dbReference type="SAM" id="MobiDB-lite"/>
    </source>
</evidence>
<dbReference type="PANTHER" id="PTHR28489:SF2">
    <property type="entry name" value="RENTINAL DEGENERATION 3-LIKE"/>
    <property type="match status" value="1"/>
</dbReference>
<dbReference type="InterPro" id="IPR028092">
    <property type="entry name" value="RD3"/>
</dbReference>
<evidence type="ECO:0000313" key="2">
    <source>
        <dbReference type="EMBL" id="KAI1726543.1"/>
    </source>
</evidence>
<name>A0AAD4RCU0_9BILA</name>
<dbReference type="Pfam" id="PF14473">
    <property type="entry name" value="RD3"/>
    <property type="match status" value="1"/>
</dbReference>
<comment type="caution">
    <text evidence="2">The sequence shown here is derived from an EMBL/GenBank/DDBJ whole genome shotgun (WGS) entry which is preliminary data.</text>
</comment>
<accession>A0AAD4RCU0</accession>
<proteinExistence type="predicted"/>
<feature type="region of interest" description="Disordered" evidence="1">
    <location>
        <begin position="1"/>
        <end position="30"/>
    </location>
</feature>
<gene>
    <name evidence="2" type="ORF">DdX_03265</name>
</gene>
<dbReference type="Proteomes" id="UP001201812">
    <property type="component" value="Unassembled WGS sequence"/>
</dbReference>
<sequence length="200" mass="23271">MAWFNRQPVTRGFGTRPQSARRHNPDTDTSGDVEAMMVDLILGDIQTEISRIEQDSEKKRQECLKEAKAPDYGWLMDWRLKSKKILDVREMTDIELLCAKVKPNEWNRLIRDWRGQVKFVDSREEVIDLFRNIVNEIVNHRCHRQTSLQFIDEEAPAKIVRPRTTQTEYLVTSPPSELSVFTLTGQGPSDKDLCEAREVV</sequence>
<protein>
    <submittedName>
        <fullName evidence="2">RD3 protein domain-containing protein</fullName>
    </submittedName>
</protein>
<evidence type="ECO:0000313" key="3">
    <source>
        <dbReference type="Proteomes" id="UP001201812"/>
    </source>
</evidence>
<reference evidence="2" key="1">
    <citation type="submission" date="2022-01" db="EMBL/GenBank/DDBJ databases">
        <title>Genome Sequence Resource for Two Populations of Ditylenchus destructor, the Migratory Endoparasitic Phytonematode.</title>
        <authorList>
            <person name="Zhang H."/>
            <person name="Lin R."/>
            <person name="Xie B."/>
        </authorList>
    </citation>
    <scope>NUCLEOTIDE SEQUENCE</scope>
    <source>
        <strain evidence="2">BazhouSP</strain>
    </source>
</reference>